<reference evidence="2" key="1">
    <citation type="submission" date="2025-08" db="UniProtKB">
        <authorList>
            <consortium name="Ensembl"/>
        </authorList>
    </citation>
    <scope>IDENTIFICATION</scope>
</reference>
<keyword evidence="3" id="KW-1185">Reference proteome</keyword>
<sequence length="198" mass="21122">MSFPVALPSPKPSLERQPCPARPESPGRRAGSAWPQGCGLHLRPWSPQPSAGPVAFGGRELIRGGCRHGGARGRRIAPTEAGAPGPRRLRGLAGESTLLSGLLRAIPADSILNSCFKWPVLSPAGCSLLDIPAFQNFRRCSRCASRVAPRRAFSPAPNSYRHPPPQPPRSLQALLGLSHCNPPGVAEPAAFPGNRRFW</sequence>
<evidence type="ECO:0000313" key="3">
    <source>
        <dbReference type="Proteomes" id="UP000694424"/>
    </source>
</evidence>
<proteinExistence type="predicted"/>
<evidence type="ECO:0000313" key="2">
    <source>
        <dbReference type="Ensembl" id="ENSAOWP00000025439.1"/>
    </source>
</evidence>
<feature type="region of interest" description="Disordered" evidence="1">
    <location>
        <begin position="1"/>
        <end position="35"/>
    </location>
</feature>
<feature type="region of interest" description="Disordered" evidence="1">
    <location>
        <begin position="67"/>
        <end position="90"/>
    </location>
</feature>
<reference evidence="2" key="2">
    <citation type="submission" date="2025-09" db="UniProtKB">
        <authorList>
            <consortium name="Ensembl"/>
        </authorList>
    </citation>
    <scope>IDENTIFICATION</scope>
</reference>
<organism evidence="2 3">
    <name type="scientific">Apteryx owenii</name>
    <name type="common">Little spotted kiwi</name>
    <dbReference type="NCBI Taxonomy" id="8824"/>
    <lineage>
        <taxon>Eukaryota</taxon>
        <taxon>Metazoa</taxon>
        <taxon>Chordata</taxon>
        <taxon>Craniata</taxon>
        <taxon>Vertebrata</taxon>
        <taxon>Euteleostomi</taxon>
        <taxon>Archelosauria</taxon>
        <taxon>Archosauria</taxon>
        <taxon>Dinosauria</taxon>
        <taxon>Saurischia</taxon>
        <taxon>Theropoda</taxon>
        <taxon>Coelurosauria</taxon>
        <taxon>Aves</taxon>
        <taxon>Palaeognathae</taxon>
        <taxon>Apterygiformes</taxon>
        <taxon>Apterygidae</taxon>
        <taxon>Apteryx</taxon>
    </lineage>
</organism>
<dbReference type="Proteomes" id="UP000694424">
    <property type="component" value="Unplaced"/>
</dbReference>
<evidence type="ECO:0000256" key="1">
    <source>
        <dbReference type="SAM" id="MobiDB-lite"/>
    </source>
</evidence>
<accession>A0A8B9QBJ2</accession>
<name>A0A8B9QBJ2_APTOW</name>
<dbReference type="AlphaFoldDB" id="A0A8B9QBJ2"/>
<protein>
    <submittedName>
        <fullName evidence="2">Uncharacterized protein</fullName>
    </submittedName>
</protein>
<dbReference type="Ensembl" id="ENSAOWT00000028832.1">
    <property type="protein sequence ID" value="ENSAOWP00000025439.1"/>
    <property type="gene ID" value="ENSAOWG00000017199.1"/>
</dbReference>